<name>I3EDZ4_NEMP3</name>
<keyword evidence="2" id="KW-1185">Reference proteome</keyword>
<accession>I3EDZ4</accession>
<proteinExistence type="predicted"/>
<dbReference type="OrthoDB" id="367221at2759"/>
<dbReference type="AlphaFoldDB" id="I3EDZ4"/>
<dbReference type="OMA" id="MAVFHIK"/>
<dbReference type="EMBL" id="GL870882">
    <property type="protein sequence ID" value="EIJ87441.1"/>
    <property type="molecule type" value="Genomic_DNA"/>
</dbReference>
<evidence type="ECO:0000313" key="1">
    <source>
        <dbReference type="EMBL" id="EIJ87441.1"/>
    </source>
</evidence>
<dbReference type="InParanoid" id="I3EDZ4"/>
<reference evidence="1" key="1">
    <citation type="submission" date="2011-01" db="EMBL/GenBank/DDBJ databases">
        <title>The Genome Sequence of Nematocida parisii strain ERTm3.</title>
        <authorList>
            <consortium name="The Broad Institute Genome Sequencing Platform"/>
            <consortium name="The Broad Institute Genome Sequencing Center for Infectious Disease"/>
            <person name="Cuomo C."/>
            <person name="Troemel E."/>
            <person name="Young S.K."/>
            <person name="Zeng Q."/>
            <person name="Gargeya S."/>
            <person name="Fitzgerald M."/>
            <person name="Haas B."/>
            <person name="Abouelleil A."/>
            <person name="Alvarado L."/>
            <person name="Arachchi H.M."/>
            <person name="Berlin A."/>
            <person name="Chapman S.B."/>
            <person name="Gearin G."/>
            <person name="Goldberg J."/>
            <person name="Griggs A."/>
            <person name="Gujja S."/>
            <person name="Hansen M."/>
            <person name="Heiman D."/>
            <person name="Howarth C."/>
            <person name="Larimer J."/>
            <person name="Lui A."/>
            <person name="MacDonald P.J.P."/>
            <person name="McCowen C."/>
            <person name="Montmayeur A."/>
            <person name="Murphy C."/>
            <person name="Neiman D."/>
            <person name="Pearson M."/>
            <person name="Priest M."/>
            <person name="Roberts A."/>
            <person name="Saif S."/>
            <person name="Shea T."/>
            <person name="Sisk P."/>
            <person name="Stolte C."/>
            <person name="Sykes S."/>
            <person name="Wortman J."/>
            <person name="Nusbaum C."/>
            <person name="Birren B."/>
        </authorList>
    </citation>
    <scope>NUCLEOTIDE SEQUENCE</scope>
    <source>
        <strain evidence="1">ERTm3</strain>
    </source>
</reference>
<gene>
    <name evidence="1" type="ORF">NEQG_02322</name>
</gene>
<dbReference type="VEuPathDB" id="MicrosporidiaDB:NEQG_02322"/>
<evidence type="ECO:0000313" key="2">
    <source>
        <dbReference type="Proteomes" id="UP000002872"/>
    </source>
</evidence>
<dbReference type="HOGENOM" id="CLU_1875994_0_0_1"/>
<dbReference type="Proteomes" id="UP000002872">
    <property type="component" value="Unassembled WGS sequence"/>
</dbReference>
<protein>
    <submittedName>
        <fullName evidence="1">Uncharacterized protein</fullName>
    </submittedName>
</protein>
<organism evidence="1 2">
    <name type="scientific">Nematocida parisii (strain ERTm3)</name>
    <name type="common">Nematode killer fungus</name>
    <dbReference type="NCBI Taxonomy" id="935791"/>
    <lineage>
        <taxon>Eukaryota</taxon>
        <taxon>Fungi</taxon>
        <taxon>Fungi incertae sedis</taxon>
        <taxon>Microsporidia</taxon>
        <taxon>Nematocida</taxon>
    </lineage>
</organism>
<sequence>MGGFVVTCVDKEYYNGVKEVLLFLKMAVFHIKNKCSPTADETDPKDIQQQLKKEKEEMKKIEFTLLGGKRDSDILFIRNDTEYSEIEIYNMMISLTTRAEHVRRIIPVNSIFTYTMDNLLHETKKSVCINWSPGII</sequence>